<proteinExistence type="predicted"/>
<name>A0A2L0H6A2_RHIFR</name>
<dbReference type="InterPro" id="IPR008490">
    <property type="entry name" value="Transposase_InsH_N"/>
</dbReference>
<feature type="domain" description="Transposase DDE" evidence="2">
    <location>
        <begin position="322"/>
        <end position="448"/>
    </location>
</feature>
<dbReference type="AlphaFoldDB" id="A0A2L0H6A2"/>
<feature type="domain" description="Transposase InsH N-terminal" evidence="1">
    <location>
        <begin position="16"/>
        <end position="111"/>
    </location>
</feature>
<sequence length="462" mass="51571">MMGTQAAPAQLFYDFSLDEHVPADHLLRRIDQHLDLDGVRAQLKPYYSSTGRPSIDPELMMRMLIIGYSMGIRSERRLCEEVHLNLAYRLFCRLGLDGKVPDHSSFSKNRHGRFRQSDILRHLFETVVERCLAQGLVGAEGFAVDASLISADANKQRSVSGAEWSAQAAKENAGRSVQEYLAVLDDAAFGAASPVTPKFVSPSDPAAQWTGAHKGHAFFAYATNYLIDTDHGVILDVEATRAIRQAEVGASRTMIDRTENRFGLKPGYLVADSAYGSADNLAWLVKEKEIAPHIPVFDKSNRTDGTFPRADFHWDGEGDRYICPAGKELVQFRRTYATPRSGITSEGTRLYRASKKDCDVCDLKQRCCPNAVARKVPRDLNEDARDVARAIAGTPDYERSRHRRKKVEMLFAHLKRILRMARLRLRGPCGARDEFLLAATAQNLRRLAKLRPSRLPSAAIAA</sequence>
<reference evidence="3 4" key="1">
    <citation type="submission" date="2017-10" db="EMBL/GenBank/DDBJ databases">
        <title>Analysis of the genome sequences of Rhizobium populations associated to common bean (phaseolus vulgaris).</title>
        <authorList>
            <person name="Bustos P."/>
            <person name="Santamaria R.I."/>
            <person name="Miranda-Sanchez F."/>
            <person name="Perez-Carrascal O."/>
            <person name="Juarez S."/>
            <person name="Lozano L."/>
            <person name="Martinez-Flores I."/>
            <person name="Vinuesa P."/>
            <person name="Martinez-Romero E."/>
            <person name="Cevallos M.A."/>
            <person name="Romero D."/>
            <person name="Davila G."/>
            <person name="Gonzalez V."/>
        </authorList>
    </citation>
    <scope>NUCLEOTIDE SEQUENCE [LARGE SCALE GENOMIC DNA]</scope>
    <source>
        <strain evidence="3 4">NXT3</strain>
    </source>
</reference>
<dbReference type="Pfam" id="PF05598">
    <property type="entry name" value="DUF772"/>
    <property type="match status" value="1"/>
</dbReference>
<dbReference type="PANTHER" id="PTHR33408:SF2">
    <property type="entry name" value="TRANSPOSASE DDE DOMAIN-CONTAINING PROTEIN"/>
    <property type="match status" value="1"/>
</dbReference>
<evidence type="ECO:0000313" key="3">
    <source>
        <dbReference type="EMBL" id="AUX76299.1"/>
    </source>
</evidence>
<dbReference type="EMBL" id="CP024307">
    <property type="protein sequence ID" value="AUX76299.1"/>
    <property type="molecule type" value="Genomic_DNA"/>
</dbReference>
<evidence type="ECO:0000259" key="1">
    <source>
        <dbReference type="Pfam" id="PF05598"/>
    </source>
</evidence>
<accession>A0A2L0H6A2</accession>
<evidence type="ECO:0000313" key="4">
    <source>
        <dbReference type="Proteomes" id="UP000239340"/>
    </source>
</evidence>
<gene>
    <name evidence="3" type="ORF">NXT3_CH01727</name>
</gene>
<dbReference type="PANTHER" id="PTHR33408">
    <property type="entry name" value="TRANSPOSASE"/>
    <property type="match status" value="1"/>
</dbReference>
<protein>
    <submittedName>
        <fullName evidence="3">IS1182 family insertion sequence transposase protein</fullName>
    </submittedName>
</protein>
<dbReference type="InterPro" id="IPR025668">
    <property type="entry name" value="Tnp_DDE_dom"/>
</dbReference>
<dbReference type="Pfam" id="PF13751">
    <property type="entry name" value="DDE_Tnp_1_6"/>
    <property type="match status" value="1"/>
</dbReference>
<evidence type="ECO:0000259" key="2">
    <source>
        <dbReference type="Pfam" id="PF13751"/>
    </source>
</evidence>
<dbReference type="RefSeq" id="WP_104839151.1">
    <property type="nucleotide sequence ID" value="NZ_CP024307.1"/>
</dbReference>
<organism evidence="3 4">
    <name type="scientific">Rhizobium fredii</name>
    <name type="common">Sinorhizobium fredii</name>
    <dbReference type="NCBI Taxonomy" id="380"/>
    <lineage>
        <taxon>Bacteria</taxon>
        <taxon>Pseudomonadati</taxon>
        <taxon>Pseudomonadota</taxon>
        <taxon>Alphaproteobacteria</taxon>
        <taxon>Hyphomicrobiales</taxon>
        <taxon>Rhizobiaceae</taxon>
        <taxon>Sinorhizobium/Ensifer group</taxon>
        <taxon>Sinorhizobium</taxon>
    </lineage>
</organism>
<dbReference type="Proteomes" id="UP000239340">
    <property type="component" value="Chromosome"/>
</dbReference>